<comment type="function">
    <text evidence="13">Dual chitinase/transglycosylase that plays a role in cell wall architecture. Chitinase and transglycosylase activities are coupled. Required for the polysaccharide cross-linking at the septa and the cell wall. More specifically, transfers chitin to 1,6-beta-glucan in the cell wall.</text>
</comment>
<organism evidence="16 17">
    <name type="scientific">Lineolata rhizophorae</name>
    <dbReference type="NCBI Taxonomy" id="578093"/>
    <lineage>
        <taxon>Eukaryota</taxon>
        <taxon>Fungi</taxon>
        <taxon>Dikarya</taxon>
        <taxon>Ascomycota</taxon>
        <taxon>Pezizomycotina</taxon>
        <taxon>Dothideomycetes</taxon>
        <taxon>Dothideomycetes incertae sedis</taxon>
        <taxon>Lineolatales</taxon>
        <taxon>Lineolataceae</taxon>
        <taxon>Lineolata</taxon>
    </lineage>
</organism>
<dbReference type="GO" id="GO:0008843">
    <property type="term" value="F:endochitinase activity"/>
    <property type="evidence" value="ECO:0007669"/>
    <property type="project" value="UniProtKB-EC"/>
</dbReference>
<comment type="similarity">
    <text evidence="12">Belongs to the glycosyl hydrolase 16 family. CRH1 subfamily.</text>
</comment>
<evidence type="ECO:0000256" key="14">
    <source>
        <dbReference type="SAM" id="SignalP"/>
    </source>
</evidence>
<sequence length="270" mass="28923">MRSFISAAAGIAALSFPFVHAQTFTDCDPTQEDCDNNPGLTESPLVCDFAADGESAFQGWTATAGALTYGSDGAEFTINQRGDAPTIQTDGYIFFGRVDVTMKAAPGTGIISSIVLQSDDLDEIDWEFIGGDNANVQSNFFGKGNTTVYNRGGVHPVADAQGTSHTYSVDWSQESMKFLIDDALIREVPFDADIALGGANYPQTPCNVRIGIWAGGDPDNSQGTIDWAGGETDYAQAPFTMTVQKVEITNYNPAGAYEWTDRSGSWESIE</sequence>
<dbReference type="CDD" id="cd02183">
    <property type="entry name" value="GH16_fungal_CRH1_transglycosylase"/>
    <property type="match status" value="1"/>
</dbReference>
<comment type="subcellular location">
    <subcellularLocation>
        <location evidence="2">Membrane</location>
    </subcellularLocation>
</comment>
<keyword evidence="9" id="KW-0325">Glycoprotein</keyword>
<name>A0A6A6NVW0_9PEZI</name>
<dbReference type="SUPFAM" id="SSF49899">
    <property type="entry name" value="Concanavalin A-like lectins/glucanases"/>
    <property type="match status" value="1"/>
</dbReference>
<feature type="domain" description="GH16" evidence="15">
    <location>
        <begin position="9"/>
        <end position="236"/>
    </location>
</feature>
<dbReference type="GO" id="GO:0016020">
    <property type="term" value="C:membrane"/>
    <property type="evidence" value="ECO:0007669"/>
    <property type="project" value="UniProtKB-SubCell"/>
</dbReference>
<evidence type="ECO:0000256" key="6">
    <source>
        <dbReference type="ARBA" id="ARBA00022729"/>
    </source>
</evidence>
<gene>
    <name evidence="16" type="ORF">BDY21DRAFT_288948</name>
</gene>
<dbReference type="PROSITE" id="PS51762">
    <property type="entry name" value="GH16_2"/>
    <property type="match status" value="1"/>
</dbReference>
<keyword evidence="8" id="KW-0472">Membrane</keyword>
<dbReference type="InterPro" id="IPR050546">
    <property type="entry name" value="Glycosyl_Hydrlase_16"/>
</dbReference>
<proteinExistence type="inferred from homology"/>
<dbReference type="GO" id="GO:0005975">
    <property type="term" value="P:carbohydrate metabolic process"/>
    <property type="evidence" value="ECO:0007669"/>
    <property type="project" value="InterPro"/>
</dbReference>
<keyword evidence="10" id="KW-0326">Glycosidase</keyword>
<dbReference type="EC" id="3.2.1.14" evidence="3"/>
<evidence type="ECO:0000256" key="2">
    <source>
        <dbReference type="ARBA" id="ARBA00004370"/>
    </source>
</evidence>
<dbReference type="InterPro" id="IPR000757">
    <property type="entry name" value="Beta-glucanase-like"/>
</dbReference>
<evidence type="ECO:0000256" key="7">
    <source>
        <dbReference type="ARBA" id="ARBA00022801"/>
    </source>
</evidence>
<dbReference type="Proteomes" id="UP000799766">
    <property type="component" value="Unassembled WGS sequence"/>
</dbReference>
<protein>
    <recommendedName>
        <fullName evidence="3">chitinase</fullName>
        <ecNumber evidence="3">3.2.1.14</ecNumber>
    </recommendedName>
</protein>
<evidence type="ECO:0000256" key="13">
    <source>
        <dbReference type="ARBA" id="ARBA00093308"/>
    </source>
</evidence>
<keyword evidence="7" id="KW-0378">Hydrolase</keyword>
<evidence type="ECO:0000256" key="4">
    <source>
        <dbReference type="ARBA" id="ARBA00022676"/>
    </source>
</evidence>
<reference evidence="16" key="1">
    <citation type="journal article" date="2020" name="Stud. Mycol.">
        <title>101 Dothideomycetes genomes: a test case for predicting lifestyles and emergence of pathogens.</title>
        <authorList>
            <person name="Haridas S."/>
            <person name="Albert R."/>
            <person name="Binder M."/>
            <person name="Bloem J."/>
            <person name="Labutti K."/>
            <person name="Salamov A."/>
            <person name="Andreopoulos B."/>
            <person name="Baker S."/>
            <person name="Barry K."/>
            <person name="Bills G."/>
            <person name="Bluhm B."/>
            <person name="Cannon C."/>
            <person name="Castanera R."/>
            <person name="Culley D."/>
            <person name="Daum C."/>
            <person name="Ezra D."/>
            <person name="Gonzalez J."/>
            <person name="Henrissat B."/>
            <person name="Kuo A."/>
            <person name="Liang C."/>
            <person name="Lipzen A."/>
            <person name="Lutzoni F."/>
            <person name="Magnuson J."/>
            <person name="Mondo S."/>
            <person name="Nolan M."/>
            <person name="Ohm R."/>
            <person name="Pangilinan J."/>
            <person name="Park H.-J."/>
            <person name="Ramirez L."/>
            <person name="Alfaro M."/>
            <person name="Sun H."/>
            <person name="Tritt A."/>
            <person name="Yoshinaga Y."/>
            <person name="Zwiers L.-H."/>
            <person name="Turgeon B."/>
            <person name="Goodwin S."/>
            <person name="Spatafora J."/>
            <person name="Crous P."/>
            <person name="Grigoriev I."/>
        </authorList>
    </citation>
    <scope>NUCLEOTIDE SEQUENCE</scope>
    <source>
        <strain evidence="16">ATCC 16933</strain>
    </source>
</reference>
<feature type="chain" id="PRO_5025638091" description="chitinase" evidence="14">
    <location>
        <begin position="22"/>
        <end position="270"/>
    </location>
</feature>
<dbReference type="Pfam" id="PF00722">
    <property type="entry name" value="Glyco_hydro_16"/>
    <property type="match status" value="1"/>
</dbReference>
<evidence type="ECO:0000256" key="11">
    <source>
        <dbReference type="ARBA" id="ARBA00023316"/>
    </source>
</evidence>
<keyword evidence="5" id="KW-0808">Transferase</keyword>
<dbReference type="PANTHER" id="PTHR10963">
    <property type="entry name" value="GLYCOSYL HYDROLASE-RELATED"/>
    <property type="match status" value="1"/>
</dbReference>
<feature type="non-terminal residue" evidence="16">
    <location>
        <position position="270"/>
    </location>
</feature>
<evidence type="ECO:0000256" key="10">
    <source>
        <dbReference type="ARBA" id="ARBA00023295"/>
    </source>
</evidence>
<evidence type="ECO:0000313" key="17">
    <source>
        <dbReference type="Proteomes" id="UP000799766"/>
    </source>
</evidence>
<feature type="signal peptide" evidence="14">
    <location>
        <begin position="1"/>
        <end position="21"/>
    </location>
</feature>
<dbReference type="GO" id="GO:0016757">
    <property type="term" value="F:glycosyltransferase activity"/>
    <property type="evidence" value="ECO:0007669"/>
    <property type="project" value="UniProtKB-KW"/>
</dbReference>
<dbReference type="GO" id="GO:0031505">
    <property type="term" value="P:fungal-type cell wall organization"/>
    <property type="evidence" value="ECO:0007669"/>
    <property type="project" value="TreeGrafter"/>
</dbReference>
<dbReference type="AlphaFoldDB" id="A0A6A6NVW0"/>
<accession>A0A6A6NVW0</accession>
<evidence type="ECO:0000256" key="12">
    <source>
        <dbReference type="ARBA" id="ARBA00038074"/>
    </source>
</evidence>
<keyword evidence="17" id="KW-1185">Reference proteome</keyword>
<comment type="catalytic activity">
    <reaction evidence="1">
        <text>Random endo-hydrolysis of N-acetyl-beta-D-glucosaminide (1-&gt;4)-beta-linkages in chitin and chitodextrins.</text>
        <dbReference type="EC" id="3.2.1.14"/>
    </reaction>
</comment>
<dbReference type="PANTHER" id="PTHR10963:SF27">
    <property type="entry name" value="GLYCOSIDASE-RELATED"/>
    <property type="match status" value="1"/>
</dbReference>
<keyword evidence="11" id="KW-0961">Cell wall biogenesis/degradation</keyword>
<dbReference type="InterPro" id="IPR013320">
    <property type="entry name" value="ConA-like_dom_sf"/>
</dbReference>
<dbReference type="EMBL" id="MU001685">
    <property type="protein sequence ID" value="KAF2455910.1"/>
    <property type="molecule type" value="Genomic_DNA"/>
</dbReference>
<evidence type="ECO:0000256" key="8">
    <source>
        <dbReference type="ARBA" id="ARBA00023136"/>
    </source>
</evidence>
<keyword evidence="4" id="KW-0328">Glycosyltransferase</keyword>
<evidence type="ECO:0000256" key="9">
    <source>
        <dbReference type="ARBA" id="ARBA00023180"/>
    </source>
</evidence>
<evidence type="ECO:0000256" key="3">
    <source>
        <dbReference type="ARBA" id="ARBA00012729"/>
    </source>
</evidence>
<dbReference type="FunFam" id="2.60.120.200:FF:000152">
    <property type="entry name" value="Cell wall glucanase"/>
    <property type="match status" value="1"/>
</dbReference>
<keyword evidence="6 14" id="KW-0732">Signal</keyword>
<evidence type="ECO:0000313" key="16">
    <source>
        <dbReference type="EMBL" id="KAF2455910.1"/>
    </source>
</evidence>
<dbReference type="GO" id="GO:0009277">
    <property type="term" value="C:fungal-type cell wall"/>
    <property type="evidence" value="ECO:0007669"/>
    <property type="project" value="TreeGrafter"/>
</dbReference>
<evidence type="ECO:0000256" key="1">
    <source>
        <dbReference type="ARBA" id="ARBA00000822"/>
    </source>
</evidence>
<dbReference type="OrthoDB" id="4781at2759"/>
<evidence type="ECO:0000259" key="15">
    <source>
        <dbReference type="PROSITE" id="PS51762"/>
    </source>
</evidence>
<dbReference type="Gene3D" id="2.60.120.200">
    <property type="match status" value="1"/>
</dbReference>
<evidence type="ECO:0000256" key="5">
    <source>
        <dbReference type="ARBA" id="ARBA00022679"/>
    </source>
</evidence>